<gene>
    <name evidence="3" type="ORF">H9639_08910</name>
</gene>
<evidence type="ECO:0000313" key="3">
    <source>
        <dbReference type="EMBL" id="MBD7995414.1"/>
    </source>
</evidence>
<dbReference type="Pfam" id="PF13400">
    <property type="entry name" value="Tad"/>
    <property type="match status" value="1"/>
</dbReference>
<keyword evidence="1" id="KW-0472">Membrane</keyword>
<accession>A0ABR8US89</accession>
<name>A0ABR8US89_9MICC</name>
<dbReference type="EMBL" id="JACSQD010000003">
    <property type="protein sequence ID" value="MBD7995414.1"/>
    <property type="molecule type" value="Genomic_DNA"/>
</dbReference>
<evidence type="ECO:0000259" key="2">
    <source>
        <dbReference type="Pfam" id="PF13400"/>
    </source>
</evidence>
<keyword evidence="1" id="KW-1133">Transmembrane helix</keyword>
<dbReference type="InterPro" id="IPR028087">
    <property type="entry name" value="Tad_N"/>
</dbReference>
<protein>
    <recommendedName>
        <fullName evidence="2">Putative Flp pilus-assembly TadG-like N-terminal domain-containing protein</fullName>
    </recommendedName>
</protein>
<evidence type="ECO:0000256" key="1">
    <source>
        <dbReference type="SAM" id="Phobius"/>
    </source>
</evidence>
<comment type="caution">
    <text evidence="3">The sequence shown here is derived from an EMBL/GenBank/DDBJ whole genome shotgun (WGS) entry which is preliminary data.</text>
</comment>
<evidence type="ECO:0000313" key="4">
    <source>
        <dbReference type="Proteomes" id="UP000609874"/>
    </source>
</evidence>
<organism evidence="3 4">
    <name type="scientific">Arthrobacter gallicola</name>
    <dbReference type="NCBI Taxonomy" id="2762225"/>
    <lineage>
        <taxon>Bacteria</taxon>
        <taxon>Bacillati</taxon>
        <taxon>Actinomycetota</taxon>
        <taxon>Actinomycetes</taxon>
        <taxon>Micrococcales</taxon>
        <taxon>Micrococcaceae</taxon>
        <taxon>Arthrobacter</taxon>
    </lineage>
</organism>
<sequence>MRTAEKVPEDDAGQVGVLIIGYVLLALLVITVVAAASSVYLGHKRLLSAADGAALAAADTFSLSQVQGSEAGPGNVPAAVLDAGAVTAAVERYLADSRASERIDSLNVAAETGTVDSRTARVVLSGVVHPPIVNFLVPDGIPITAQSDARARLTR</sequence>
<dbReference type="Proteomes" id="UP000609874">
    <property type="component" value="Unassembled WGS sequence"/>
</dbReference>
<proteinExistence type="predicted"/>
<feature type="domain" description="Putative Flp pilus-assembly TadG-like N-terminal" evidence="2">
    <location>
        <begin position="13"/>
        <end position="59"/>
    </location>
</feature>
<dbReference type="RefSeq" id="WP_191807721.1">
    <property type="nucleotide sequence ID" value="NZ_JACSQD010000003.1"/>
</dbReference>
<keyword evidence="4" id="KW-1185">Reference proteome</keyword>
<feature type="transmembrane region" description="Helical" evidence="1">
    <location>
        <begin position="15"/>
        <end position="41"/>
    </location>
</feature>
<reference evidence="3 4" key="1">
    <citation type="submission" date="2020-08" db="EMBL/GenBank/DDBJ databases">
        <title>A Genomic Blueprint of the Chicken Gut Microbiome.</title>
        <authorList>
            <person name="Gilroy R."/>
            <person name="Ravi A."/>
            <person name="Getino M."/>
            <person name="Pursley I."/>
            <person name="Horton D.L."/>
            <person name="Alikhan N.-F."/>
            <person name="Baker D."/>
            <person name="Gharbi K."/>
            <person name="Hall N."/>
            <person name="Watson M."/>
            <person name="Adriaenssens E.M."/>
            <person name="Foster-Nyarko E."/>
            <person name="Jarju S."/>
            <person name="Secka A."/>
            <person name="Antonio M."/>
            <person name="Oren A."/>
            <person name="Chaudhuri R."/>
            <person name="La Ragione R.M."/>
            <person name="Hildebrand F."/>
            <person name="Pallen M.J."/>
        </authorList>
    </citation>
    <scope>NUCLEOTIDE SEQUENCE [LARGE SCALE GENOMIC DNA]</scope>
    <source>
        <strain evidence="3 4">Sa2CUA1</strain>
    </source>
</reference>
<keyword evidence="1" id="KW-0812">Transmembrane</keyword>